<evidence type="ECO:0000313" key="2">
    <source>
        <dbReference type="Proteomes" id="UP001476583"/>
    </source>
</evidence>
<accession>A0ABZ2RIC9</accession>
<protein>
    <submittedName>
        <fullName evidence="1">Uncharacterized protein</fullName>
    </submittedName>
</protein>
<dbReference type="Proteomes" id="UP001476583">
    <property type="component" value="Chromosome"/>
</dbReference>
<name>A0ABZ2RIC9_ECTME</name>
<sequence length="62" mass="7225">MKIAIQPQRTVSGQNWQVMLDHSCVTFHTETEAREFFSTLQRRIRAPHALPALPQMHARRQA</sequence>
<proteinExistence type="predicted"/>
<evidence type="ECO:0000313" key="1">
    <source>
        <dbReference type="EMBL" id="WXL26758.1"/>
    </source>
</evidence>
<dbReference type="EMBL" id="CP148074">
    <property type="protein sequence ID" value="WXL26758.1"/>
    <property type="molecule type" value="Genomic_DNA"/>
</dbReference>
<keyword evidence="2" id="KW-1185">Reference proteome</keyword>
<reference evidence="1 2" key="1">
    <citation type="submission" date="2024-03" db="EMBL/GenBank/DDBJ databases">
        <title>Complete genome of BD2.</title>
        <authorList>
            <person name="Cao G."/>
        </authorList>
    </citation>
    <scope>NUCLEOTIDE SEQUENCE [LARGE SCALE GENOMIC DNA]</scope>
    <source>
        <strain evidence="1 2">BD2</strain>
    </source>
</reference>
<organism evidence="1 2">
    <name type="scientific">Ectopseudomonas mendocina</name>
    <name type="common">Pseudomonas mendocina</name>
    <dbReference type="NCBI Taxonomy" id="300"/>
    <lineage>
        <taxon>Bacteria</taxon>
        <taxon>Pseudomonadati</taxon>
        <taxon>Pseudomonadota</taxon>
        <taxon>Gammaproteobacteria</taxon>
        <taxon>Pseudomonadales</taxon>
        <taxon>Pseudomonadaceae</taxon>
        <taxon>Ectopseudomonas</taxon>
    </lineage>
</organism>
<gene>
    <name evidence="1" type="ORF">WG219_04560</name>
</gene>